<evidence type="ECO:0000256" key="4">
    <source>
        <dbReference type="ARBA" id="ARBA00023136"/>
    </source>
</evidence>
<keyword evidence="4 6" id="KW-0472">Membrane</keyword>
<keyword evidence="3 6" id="KW-1133">Transmembrane helix</keyword>
<dbReference type="GO" id="GO:0015179">
    <property type="term" value="F:L-amino acid transmembrane transporter activity"/>
    <property type="evidence" value="ECO:0007669"/>
    <property type="project" value="TreeGrafter"/>
</dbReference>
<feature type="compositionally biased region" description="Basic and acidic residues" evidence="5">
    <location>
        <begin position="541"/>
        <end position="556"/>
    </location>
</feature>
<dbReference type="PANTHER" id="PTHR11785:SF353">
    <property type="entry name" value="METHIONINE TRANSPORTER (EUROFUNG)"/>
    <property type="match status" value="1"/>
</dbReference>
<proteinExistence type="predicted"/>
<dbReference type="InterPro" id="IPR050598">
    <property type="entry name" value="AminoAcid_Transporter"/>
</dbReference>
<evidence type="ECO:0000256" key="1">
    <source>
        <dbReference type="ARBA" id="ARBA00004141"/>
    </source>
</evidence>
<keyword evidence="8" id="KW-1185">Reference proteome</keyword>
<feature type="transmembrane region" description="Helical" evidence="6">
    <location>
        <begin position="92"/>
        <end position="113"/>
    </location>
</feature>
<dbReference type="eggNOG" id="KOG1287">
    <property type="taxonomic scope" value="Eukaryota"/>
</dbReference>
<evidence type="ECO:0000256" key="3">
    <source>
        <dbReference type="ARBA" id="ARBA00022989"/>
    </source>
</evidence>
<dbReference type="GO" id="GO:0016020">
    <property type="term" value="C:membrane"/>
    <property type="evidence" value="ECO:0007669"/>
    <property type="project" value="UniProtKB-SubCell"/>
</dbReference>
<reference evidence="7 8" key="1">
    <citation type="journal article" date="2012" name="Science">
        <title>The Paleozoic origin of enzymatic lignin decomposition reconstructed from 31 fungal genomes.</title>
        <authorList>
            <person name="Floudas D."/>
            <person name="Binder M."/>
            <person name="Riley R."/>
            <person name="Barry K."/>
            <person name="Blanchette R.A."/>
            <person name="Henrissat B."/>
            <person name="Martinez A.T."/>
            <person name="Otillar R."/>
            <person name="Spatafora J.W."/>
            <person name="Yadav J.S."/>
            <person name="Aerts A."/>
            <person name="Benoit I."/>
            <person name="Boyd A."/>
            <person name="Carlson A."/>
            <person name="Copeland A."/>
            <person name="Coutinho P.M."/>
            <person name="de Vries R.P."/>
            <person name="Ferreira P."/>
            <person name="Findley K."/>
            <person name="Foster B."/>
            <person name="Gaskell J."/>
            <person name="Glotzer D."/>
            <person name="Gorecki P."/>
            <person name="Heitman J."/>
            <person name="Hesse C."/>
            <person name="Hori C."/>
            <person name="Igarashi K."/>
            <person name="Jurgens J.A."/>
            <person name="Kallen N."/>
            <person name="Kersten P."/>
            <person name="Kohler A."/>
            <person name="Kuees U."/>
            <person name="Kumar T.K.A."/>
            <person name="Kuo A."/>
            <person name="LaButti K."/>
            <person name="Larrondo L.F."/>
            <person name="Lindquist E."/>
            <person name="Ling A."/>
            <person name="Lombard V."/>
            <person name="Lucas S."/>
            <person name="Lundell T."/>
            <person name="Martin R."/>
            <person name="McLaughlin D.J."/>
            <person name="Morgenstern I."/>
            <person name="Morin E."/>
            <person name="Murat C."/>
            <person name="Nagy L.G."/>
            <person name="Nolan M."/>
            <person name="Ohm R.A."/>
            <person name="Patyshakuliyeva A."/>
            <person name="Rokas A."/>
            <person name="Ruiz-Duenas F.J."/>
            <person name="Sabat G."/>
            <person name="Salamov A."/>
            <person name="Samejima M."/>
            <person name="Schmutz J."/>
            <person name="Slot J.C."/>
            <person name="St John F."/>
            <person name="Stenlid J."/>
            <person name="Sun H."/>
            <person name="Sun S."/>
            <person name="Syed K."/>
            <person name="Tsang A."/>
            <person name="Wiebenga A."/>
            <person name="Young D."/>
            <person name="Pisabarro A."/>
            <person name="Eastwood D.C."/>
            <person name="Martin F."/>
            <person name="Cullen D."/>
            <person name="Grigoriev I.V."/>
            <person name="Hibbett D.S."/>
        </authorList>
    </citation>
    <scope>NUCLEOTIDE SEQUENCE [LARGE SCALE GENOMIC DNA]</scope>
    <source>
        <strain evidence="7 8">ATCC 11539</strain>
    </source>
</reference>
<feature type="transmembrane region" description="Helical" evidence="6">
    <location>
        <begin position="53"/>
        <end position="72"/>
    </location>
</feature>
<dbReference type="OrthoDB" id="5982228at2759"/>
<evidence type="ECO:0000313" key="7">
    <source>
        <dbReference type="EMBL" id="EPQ55675.1"/>
    </source>
</evidence>
<keyword evidence="2 6" id="KW-0812">Transmembrane</keyword>
<feature type="transmembrane region" description="Helical" evidence="6">
    <location>
        <begin position="281"/>
        <end position="304"/>
    </location>
</feature>
<dbReference type="Proteomes" id="UP000030669">
    <property type="component" value="Unassembled WGS sequence"/>
</dbReference>
<evidence type="ECO:0000256" key="6">
    <source>
        <dbReference type="SAM" id="Phobius"/>
    </source>
</evidence>
<protein>
    <submittedName>
        <fullName evidence="7">Amino acid transporter</fullName>
    </submittedName>
</protein>
<sequence>MGSDYKAEADTTIVTDKSLEGLDTDHGYEDTPEFKQDQTGAPVESVSPLGYDVGWLGILFLNVSMMVGTGVFSTPGTILRLTGSVGLSLMYWVIGLPIAAAGLAIYMELACMFPNRSGAEVVYLEQAYPRPKYFFPAAFAVQSVILSFSSSSAIVLGQYLWYAGGVEPTNWQEKGLAVAGMTVILLITLISNKFAMRLSNVIAAAKVVILVFIAITGLVVLGGHTKVEEPRANFHNIWQGTSSNGYNLANALVKINFSFFGSTNAFNVMAEIKKPIKTIKVAAPVSLAIVAVLYNLANVAYLAAIPKAQMASSAELTAALFFKKVFGFSAGARALPALIAVSAFGHLLADMIGGSRVIRECARQGILPYTAFWSSTRPFGTPLAPLLLKWALTCIVIVACPAGDAFNFVVDLQSYPSQRQRQGIRRVEFQVWNVAAVFSILVNIFLLVMPWYPPAGGANGGDVSFWYATYCVVGLGIIAACAGYYAVWAKVLPYFGGYEIRQEVIALENGARAHHLVKVPKGELAEWDATHDEEGNAIETRSVEEKEKADERKSEEGSGVYIA</sequence>
<feature type="transmembrane region" description="Helical" evidence="6">
    <location>
        <begin position="325"/>
        <end position="349"/>
    </location>
</feature>
<feature type="transmembrane region" description="Helical" evidence="6">
    <location>
        <begin position="207"/>
        <end position="225"/>
    </location>
</feature>
<dbReference type="KEGG" id="gtr:GLOTRDRAFT_40890"/>
<dbReference type="HOGENOM" id="CLU_013661_0_0_1"/>
<dbReference type="AlphaFoldDB" id="S7RMK3"/>
<feature type="transmembrane region" description="Helical" evidence="6">
    <location>
        <begin position="133"/>
        <end position="156"/>
    </location>
</feature>
<dbReference type="OMA" id="YVFWIYI"/>
<accession>S7RMK3</accession>
<dbReference type="EMBL" id="KB469301">
    <property type="protein sequence ID" value="EPQ55675.1"/>
    <property type="molecule type" value="Genomic_DNA"/>
</dbReference>
<evidence type="ECO:0000256" key="2">
    <source>
        <dbReference type="ARBA" id="ARBA00022692"/>
    </source>
</evidence>
<gene>
    <name evidence="7" type="ORF">GLOTRDRAFT_40890</name>
</gene>
<feature type="transmembrane region" description="Helical" evidence="6">
    <location>
        <begin position="176"/>
        <end position="195"/>
    </location>
</feature>
<organism evidence="7 8">
    <name type="scientific">Gloeophyllum trabeum (strain ATCC 11539 / FP-39264 / Madison 617)</name>
    <name type="common">Brown rot fungus</name>
    <dbReference type="NCBI Taxonomy" id="670483"/>
    <lineage>
        <taxon>Eukaryota</taxon>
        <taxon>Fungi</taxon>
        <taxon>Dikarya</taxon>
        <taxon>Basidiomycota</taxon>
        <taxon>Agaricomycotina</taxon>
        <taxon>Agaricomycetes</taxon>
        <taxon>Gloeophyllales</taxon>
        <taxon>Gloeophyllaceae</taxon>
        <taxon>Gloeophyllum</taxon>
    </lineage>
</organism>
<feature type="region of interest" description="Disordered" evidence="5">
    <location>
        <begin position="527"/>
        <end position="563"/>
    </location>
</feature>
<dbReference type="STRING" id="670483.S7RMK3"/>
<feature type="region of interest" description="Disordered" evidence="5">
    <location>
        <begin position="21"/>
        <end position="41"/>
    </location>
</feature>
<feature type="transmembrane region" description="Helical" evidence="6">
    <location>
        <begin position="464"/>
        <end position="487"/>
    </location>
</feature>
<comment type="subcellular location">
    <subcellularLocation>
        <location evidence="1">Membrane</location>
        <topology evidence="1">Multi-pass membrane protein</topology>
    </subcellularLocation>
</comment>
<feature type="compositionally biased region" description="Basic and acidic residues" evidence="5">
    <location>
        <begin position="21"/>
        <end position="36"/>
    </location>
</feature>
<dbReference type="Pfam" id="PF13520">
    <property type="entry name" value="AA_permease_2"/>
    <property type="match status" value="1"/>
</dbReference>
<dbReference type="Gene3D" id="1.20.1740.10">
    <property type="entry name" value="Amino acid/polyamine transporter I"/>
    <property type="match status" value="1"/>
</dbReference>
<dbReference type="GeneID" id="19306013"/>
<evidence type="ECO:0000256" key="5">
    <source>
        <dbReference type="SAM" id="MobiDB-lite"/>
    </source>
</evidence>
<name>S7RMK3_GLOTA</name>
<dbReference type="RefSeq" id="XP_007865516.1">
    <property type="nucleotide sequence ID" value="XM_007867325.1"/>
</dbReference>
<feature type="transmembrane region" description="Helical" evidence="6">
    <location>
        <begin position="431"/>
        <end position="452"/>
    </location>
</feature>
<evidence type="ECO:0000313" key="8">
    <source>
        <dbReference type="Proteomes" id="UP000030669"/>
    </source>
</evidence>
<dbReference type="PANTHER" id="PTHR11785">
    <property type="entry name" value="AMINO ACID TRANSPORTER"/>
    <property type="match status" value="1"/>
</dbReference>
<dbReference type="InterPro" id="IPR002293">
    <property type="entry name" value="AA/rel_permease1"/>
</dbReference>